<accession>A0AAP0P6A3</accession>
<dbReference type="PANTHER" id="PTHR33640:SF8">
    <property type="entry name" value="TRANSMEMBRANE PROTEIN"/>
    <property type="match status" value="1"/>
</dbReference>
<keyword evidence="2" id="KW-1133">Transmembrane helix</keyword>
<dbReference type="EMBL" id="JBBNAE010000004">
    <property type="protein sequence ID" value="KAK9129820.1"/>
    <property type="molecule type" value="Genomic_DNA"/>
</dbReference>
<gene>
    <name evidence="3" type="ORF">Sjap_010307</name>
</gene>
<name>A0AAP0P6A3_9MAGN</name>
<keyword evidence="2" id="KW-0472">Membrane</keyword>
<evidence type="ECO:0000256" key="1">
    <source>
        <dbReference type="SAM" id="MobiDB-lite"/>
    </source>
</evidence>
<protein>
    <recommendedName>
        <fullName evidence="5">DUF4408 domain-containing protein</fullName>
    </recommendedName>
</protein>
<proteinExistence type="predicted"/>
<organism evidence="3 4">
    <name type="scientific">Stephania japonica</name>
    <dbReference type="NCBI Taxonomy" id="461633"/>
    <lineage>
        <taxon>Eukaryota</taxon>
        <taxon>Viridiplantae</taxon>
        <taxon>Streptophyta</taxon>
        <taxon>Embryophyta</taxon>
        <taxon>Tracheophyta</taxon>
        <taxon>Spermatophyta</taxon>
        <taxon>Magnoliopsida</taxon>
        <taxon>Ranunculales</taxon>
        <taxon>Menispermaceae</taxon>
        <taxon>Menispermoideae</taxon>
        <taxon>Cissampelideae</taxon>
        <taxon>Stephania</taxon>
    </lineage>
</organism>
<evidence type="ECO:0000313" key="3">
    <source>
        <dbReference type="EMBL" id="KAK9129820.1"/>
    </source>
</evidence>
<dbReference type="Proteomes" id="UP001417504">
    <property type="component" value="Unassembled WGS sequence"/>
</dbReference>
<feature type="transmembrane region" description="Helical" evidence="2">
    <location>
        <begin position="26"/>
        <end position="47"/>
    </location>
</feature>
<feature type="transmembrane region" description="Helical" evidence="2">
    <location>
        <begin position="67"/>
        <end position="86"/>
    </location>
</feature>
<evidence type="ECO:0000313" key="4">
    <source>
        <dbReference type="Proteomes" id="UP001417504"/>
    </source>
</evidence>
<sequence length="239" mass="27044">MDLFDIDNVKAEKASAMKRYNRLRKIANVFRMFEVSLALVFFLWFSARAPIAFQASGKYLRCLGDVVVSPRFVFLLGNAIILTLFVKSGQLSGQTSSVCGSLYDDFVTKSEIRPESPAPAPSTEPEEESVVFQDKQTIREEASAADLPRDARIQRTKSEKMIKRDRKPERVLRRSETEKCGQVERSGYGVEMSASANASACAYPEDDMSSEEFQRTIDEFIAKQVRFHRQESMAIVLRS</sequence>
<keyword evidence="2" id="KW-0812">Transmembrane</keyword>
<dbReference type="AlphaFoldDB" id="A0AAP0P6A3"/>
<feature type="region of interest" description="Disordered" evidence="1">
    <location>
        <begin position="156"/>
        <end position="178"/>
    </location>
</feature>
<evidence type="ECO:0000256" key="2">
    <source>
        <dbReference type="SAM" id="Phobius"/>
    </source>
</evidence>
<evidence type="ECO:0008006" key="5">
    <source>
        <dbReference type="Google" id="ProtNLM"/>
    </source>
</evidence>
<keyword evidence="4" id="KW-1185">Reference proteome</keyword>
<reference evidence="3 4" key="1">
    <citation type="submission" date="2024-01" db="EMBL/GenBank/DDBJ databases">
        <title>Genome assemblies of Stephania.</title>
        <authorList>
            <person name="Yang L."/>
        </authorList>
    </citation>
    <scope>NUCLEOTIDE SEQUENCE [LARGE SCALE GENOMIC DNA]</scope>
    <source>
        <strain evidence="3">QJT</strain>
        <tissue evidence="3">Leaf</tissue>
    </source>
</reference>
<comment type="caution">
    <text evidence="3">The sequence shown here is derived from an EMBL/GenBank/DDBJ whole genome shotgun (WGS) entry which is preliminary data.</text>
</comment>
<dbReference type="PANTHER" id="PTHR33640">
    <property type="entry name" value="TRANSMEMBRANE PROTEIN"/>
    <property type="match status" value="1"/>
</dbReference>